<gene>
    <name evidence="2" type="ORF">WCD41_23795</name>
</gene>
<evidence type="ECO:0000256" key="1">
    <source>
        <dbReference type="SAM" id="MobiDB-lite"/>
    </source>
</evidence>
<accession>A0ABU8NAS2</accession>
<sequence>MHPWDDPRNAPANYDHALGAPHGAVDPSRFASFHEYQNALNAQHAQDQYEGWSAAESLRQEEDFMLLMTALL</sequence>
<reference evidence="2 3" key="1">
    <citation type="submission" date="2024-03" db="EMBL/GenBank/DDBJ databases">
        <title>Actinomycetospora sp. OC33-EN06, a novel actinomycete isolated from wild orchid (Aerides multiflora).</title>
        <authorList>
            <person name="Suriyachadkun C."/>
        </authorList>
    </citation>
    <scope>NUCLEOTIDE SEQUENCE [LARGE SCALE GENOMIC DNA]</scope>
    <source>
        <strain evidence="2 3">OC33-EN06</strain>
    </source>
</reference>
<comment type="caution">
    <text evidence="2">The sequence shown here is derived from an EMBL/GenBank/DDBJ whole genome shotgun (WGS) entry which is preliminary data.</text>
</comment>
<protein>
    <submittedName>
        <fullName evidence="2">Uncharacterized protein</fullName>
    </submittedName>
</protein>
<evidence type="ECO:0000313" key="2">
    <source>
        <dbReference type="EMBL" id="MEJ2889504.1"/>
    </source>
</evidence>
<evidence type="ECO:0000313" key="3">
    <source>
        <dbReference type="Proteomes" id="UP001370100"/>
    </source>
</evidence>
<feature type="region of interest" description="Disordered" evidence="1">
    <location>
        <begin position="1"/>
        <end position="21"/>
    </location>
</feature>
<proteinExistence type="predicted"/>
<dbReference type="EMBL" id="JBBEGL010000007">
    <property type="protein sequence ID" value="MEJ2889504.1"/>
    <property type="molecule type" value="Genomic_DNA"/>
</dbReference>
<dbReference type="Proteomes" id="UP001370100">
    <property type="component" value="Unassembled WGS sequence"/>
</dbReference>
<keyword evidence="3" id="KW-1185">Reference proteome</keyword>
<name>A0ABU8NAS2_9PSEU</name>
<dbReference type="RefSeq" id="WP_337717139.1">
    <property type="nucleotide sequence ID" value="NZ_JBBEGL010000007.1"/>
</dbReference>
<organism evidence="2 3">
    <name type="scientific">Actinomycetospora aeridis</name>
    <dbReference type="NCBI Taxonomy" id="3129231"/>
    <lineage>
        <taxon>Bacteria</taxon>
        <taxon>Bacillati</taxon>
        <taxon>Actinomycetota</taxon>
        <taxon>Actinomycetes</taxon>
        <taxon>Pseudonocardiales</taxon>
        <taxon>Pseudonocardiaceae</taxon>
        <taxon>Actinomycetospora</taxon>
    </lineage>
</organism>